<evidence type="ECO:0000313" key="2">
    <source>
        <dbReference type="Proteomes" id="UP000298284"/>
    </source>
</evidence>
<name>A0A4Z0MVK9_9BACT</name>
<sequence>MRTLYSSALLGLSIVAASLSGCQKEEAATLPLACVRGKVLGNTPCNGVLIELLDGPAIGRPLSSDSSKYQNVFGTFSSYPDAKVEPGQIIQFSLRNGTADETSRMCLAIYPIYNVPQFVIEAPRCQK</sequence>
<dbReference type="Proteomes" id="UP000298284">
    <property type="component" value="Unassembled WGS sequence"/>
</dbReference>
<accession>A0A4Z0MVK9</accession>
<dbReference type="AlphaFoldDB" id="A0A4Z0MVK9"/>
<dbReference type="OrthoDB" id="886486at2"/>
<evidence type="ECO:0000313" key="1">
    <source>
        <dbReference type="EMBL" id="TGD83267.1"/>
    </source>
</evidence>
<evidence type="ECO:0008006" key="3">
    <source>
        <dbReference type="Google" id="ProtNLM"/>
    </source>
</evidence>
<keyword evidence="2" id="KW-1185">Reference proteome</keyword>
<reference evidence="1 2" key="1">
    <citation type="submission" date="2019-04" db="EMBL/GenBank/DDBJ databases">
        <authorList>
            <person name="Feng G."/>
            <person name="Zhang J."/>
            <person name="Zhu H."/>
        </authorList>
    </citation>
    <scope>NUCLEOTIDE SEQUENCE [LARGE SCALE GENOMIC DNA]</scope>
    <source>
        <strain evidence="1 2">JCM 19491</strain>
    </source>
</reference>
<comment type="caution">
    <text evidence="1">The sequence shown here is derived from an EMBL/GenBank/DDBJ whole genome shotgun (WGS) entry which is preliminary data.</text>
</comment>
<dbReference type="PROSITE" id="PS51257">
    <property type="entry name" value="PROKAR_LIPOPROTEIN"/>
    <property type="match status" value="1"/>
</dbReference>
<dbReference type="RefSeq" id="WP_135529417.1">
    <property type="nucleotide sequence ID" value="NZ_SRKZ01000001.1"/>
</dbReference>
<dbReference type="EMBL" id="SRKZ01000001">
    <property type="protein sequence ID" value="TGD83267.1"/>
    <property type="molecule type" value="Genomic_DNA"/>
</dbReference>
<protein>
    <recommendedName>
        <fullName evidence="3">Lipoprotein</fullName>
    </recommendedName>
</protein>
<gene>
    <name evidence="1" type="ORF">EU557_05665</name>
</gene>
<organism evidence="1 2">
    <name type="scientific">Hymenobacter wooponensis</name>
    <dbReference type="NCBI Taxonomy" id="1525360"/>
    <lineage>
        <taxon>Bacteria</taxon>
        <taxon>Pseudomonadati</taxon>
        <taxon>Bacteroidota</taxon>
        <taxon>Cytophagia</taxon>
        <taxon>Cytophagales</taxon>
        <taxon>Hymenobacteraceae</taxon>
        <taxon>Hymenobacter</taxon>
    </lineage>
</organism>
<proteinExistence type="predicted"/>